<dbReference type="SUPFAM" id="SSF54928">
    <property type="entry name" value="RNA-binding domain, RBD"/>
    <property type="match status" value="1"/>
</dbReference>
<dbReference type="Gene3D" id="3.30.9.90">
    <property type="match status" value="1"/>
</dbReference>
<dbReference type="GO" id="GO:0071011">
    <property type="term" value="C:precatalytic spliceosome"/>
    <property type="evidence" value="ECO:0007669"/>
    <property type="project" value="TreeGrafter"/>
</dbReference>
<dbReference type="Gene3D" id="3.30.70.330">
    <property type="match status" value="1"/>
</dbReference>
<evidence type="ECO:0000313" key="8">
    <source>
        <dbReference type="EMBL" id="KAF9619955.1"/>
    </source>
</evidence>
<keyword evidence="3 6" id="KW-0694">RNA-binding</keyword>
<reference evidence="8 9" key="1">
    <citation type="submission" date="2020-10" db="EMBL/GenBank/DDBJ databases">
        <title>The Coptis chinensis genome and diversification of protoberbering-type alkaloids.</title>
        <authorList>
            <person name="Wang B."/>
            <person name="Shu S."/>
            <person name="Song C."/>
            <person name="Liu Y."/>
        </authorList>
    </citation>
    <scope>NUCLEOTIDE SEQUENCE [LARGE SCALE GENOMIC DNA]</scope>
    <source>
        <strain evidence="8">HL-2020</strain>
        <tissue evidence="8">Leaf</tissue>
    </source>
</reference>
<accession>A0A835IJ82</accession>
<keyword evidence="5" id="KW-0539">Nucleus</keyword>
<evidence type="ECO:0000256" key="3">
    <source>
        <dbReference type="ARBA" id="ARBA00022884"/>
    </source>
</evidence>
<sequence length="200" mass="22266">MSLCLCVHVQAFDYGLIPGLALSAIEQGRSPLTLKHGKPDHEATEPVSLHSLIQYLKPDGMISYDVPNSLYRRAGVIVNASETKAKKKPKSVNINGIPTRVLLLRNMVDDKLEDEVASECAKYGTVTRVLIFEIIETNFPVDKVVWIFVQFERSEETTKALIDLDGCFFGGRTVHANFFDKERFGKNELAPVLGEVPGYP</sequence>
<evidence type="ECO:0000256" key="6">
    <source>
        <dbReference type="PROSITE-ProRule" id="PRU00176"/>
    </source>
</evidence>
<dbReference type="PANTHER" id="PTHR13288:SF8">
    <property type="entry name" value="SPLICING FACTOR 45"/>
    <property type="match status" value="1"/>
</dbReference>
<evidence type="ECO:0000256" key="1">
    <source>
        <dbReference type="ARBA" id="ARBA00004123"/>
    </source>
</evidence>
<dbReference type="InterPro" id="IPR012677">
    <property type="entry name" value="Nucleotide-bd_a/b_plait_sf"/>
</dbReference>
<evidence type="ECO:0000313" key="9">
    <source>
        <dbReference type="Proteomes" id="UP000631114"/>
    </source>
</evidence>
<dbReference type="GO" id="GO:0003723">
    <property type="term" value="F:RNA binding"/>
    <property type="evidence" value="ECO:0007669"/>
    <property type="project" value="UniProtKB-UniRule"/>
</dbReference>
<dbReference type="PANTHER" id="PTHR13288">
    <property type="entry name" value="SPLICING FACTOR 45 SPF45"/>
    <property type="match status" value="1"/>
</dbReference>
<dbReference type="InterPro" id="IPR003954">
    <property type="entry name" value="RRM_euk-type"/>
</dbReference>
<evidence type="ECO:0000259" key="7">
    <source>
        <dbReference type="PROSITE" id="PS50102"/>
    </source>
</evidence>
<organism evidence="8 9">
    <name type="scientific">Coptis chinensis</name>
    <dbReference type="NCBI Taxonomy" id="261450"/>
    <lineage>
        <taxon>Eukaryota</taxon>
        <taxon>Viridiplantae</taxon>
        <taxon>Streptophyta</taxon>
        <taxon>Embryophyta</taxon>
        <taxon>Tracheophyta</taxon>
        <taxon>Spermatophyta</taxon>
        <taxon>Magnoliopsida</taxon>
        <taxon>Ranunculales</taxon>
        <taxon>Ranunculaceae</taxon>
        <taxon>Coptidoideae</taxon>
        <taxon>Coptis</taxon>
    </lineage>
</organism>
<keyword evidence="2" id="KW-0507">mRNA processing</keyword>
<protein>
    <recommendedName>
        <fullName evidence="7">RRM domain-containing protein</fullName>
    </recommendedName>
</protein>
<feature type="domain" description="RRM" evidence="7">
    <location>
        <begin position="90"/>
        <end position="181"/>
    </location>
</feature>
<dbReference type="InterPro" id="IPR040052">
    <property type="entry name" value="RBM17"/>
</dbReference>
<dbReference type="AlphaFoldDB" id="A0A835IJ82"/>
<evidence type="ECO:0000256" key="2">
    <source>
        <dbReference type="ARBA" id="ARBA00022664"/>
    </source>
</evidence>
<dbReference type="InterPro" id="IPR035979">
    <property type="entry name" value="RBD_domain_sf"/>
</dbReference>
<comment type="subcellular location">
    <subcellularLocation>
        <location evidence="1">Nucleus</location>
    </subcellularLocation>
</comment>
<dbReference type="GO" id="GO:0045292">
    <property type="term" value="P:mRNA cis splicing, via spliceosome"/>
    <property type="evidence" value="ECO:0007669"/>
    <property type="project" value="InterPro"/>
</dbReference>
<name>A0A835IJ82_9MAGN</name>
<keyword evidence="9" id="KW-1185">Reference proteome</keyword>
<dbReference type="OrthoDB" id="5411533at2759"/>
<dbReference type="FunFam" id="3.30.70.330:FF:000382">
    <property type="entry name" value="G-patch domain-containing protein"/>
    <property type="match status" value="1"/>
</dbReference>
<evidence type="ECO:0000256" key="5">
    <source>
        <dbReference type="ARBA" id="ARBA00023242"/>
    </source>
</evidence>
<dbReference type="Proteomes" id="UP000631114">
    <property type="component" value="Unassembled WGS sequence"/>
</dbReference>
<gene>
    <name evidence="8" type="ORF">IFM89_010571</name>
</gene>
<dbReference type="EMBL" id="JADFTS010000002">
    <property type="protein sequence ID" value="KAF9619955.1"/>
    <property type="molecule type" value="Genomic_DNA"/>
</dbReference>
<dbReference type="InterPro" id="IPR000504">
    <property type="entry name" value="RRM_dom"/>
</dbReference>
<evidence type="ECO:0000256" key="4">
    <source>
        <dbReference type="ARBA" id="ARBA00023187"/>
    </source>
</evidence>
<comment type="caution">
    <text evidence="8">The sequence shown here is derived from an EMBL/GenBank/DDBJ whole genome shotgun (WGS) entry which is preliminary data.</text>
</comment>
<dbReference type="SMART" id="SM00361">
    <property type="entry name" value="RRM_1"/>
    <property type="match status" value="1"/>
</dbReference>
<dbReference type="PROSITE" id="PS50102">
    <property type="entry name" value="RRM"/>
    <property type="match status" value="1"/>
</dbReference>
<keyword evidence="4" id="KW-0508">mRNA splicing</keyword>
<proteinExistence type="predicted"/>